<dbReference type="InterPro" id="IPR036188">
    <property type="entry name" value="FAD/NAD-bd_sf"/>
</dbReference>
<evidence type="ECO:0000313" key="5">
    <source>
        <dbReference type="EMBL" id="MBR7835605.1"/>
    </source>
</evidence>
<comment type="cofactor">
    <cofactor evidence="1">
        <name>FAD</name>
        <dbReference type="ChEBI" id="CHEBI:57692"/>
    </cofactor>
</comment>
<feature type="binding site" evidence="3">
    <location>
        <position position="30"/>
    </location>
    <ligand>
        <name>FAD</name>
        <dbReference type="ChEBI" id="CHEBI:57692"/>
    </ligand>
</feature>
<dbReference type="AlphaFoldDB" id="A0A941INN4"/>
<feature type="binding site" evidence="3">
    <location>
        <position position="264"/>
    </location>
    <ligand>
        <name>FAD</name>
        <dbReference type="ChEBI" id="CHEBI:57692"/>
    </ligand>
</feature>
<dbReference type="PANTHER" id="PTHR42923">
    <property type="entry name" value="PROTOPORPHYRINOGEN OXIDASE"/>
    <property type="match status" value="1"/>
</dbReference>
<dbReference type="Pfam" id="PF01593">
    <property type="entry name" value="Amino_oxidase"/>
    <property type="match status" value="1"/>
</dbReference>
<dbReference type="Proteomes" id="UP000675781">
    <property type="component" value="Unassembled WGS sequence"/>
</dbReference>
<evidence type="ECO:0000259" key="4">
    <source>
        <dbReference type="Pfam" id="PF01593"/>
    </source>
</evidence>
<comment type="caution">
    <text evidence="5">The sequence shown here is derived from an EMBL/GenBank/DDBJ whole genome shotgun (WGS) entry which is preliminary data.</text>
</comment>
<dbReference type="EMBL" id="JAGSOG010000102">
    <property type="protein sequence ID" value="MBR7835605.1"/>
    <property type="molecule type" value="Genomic_DNA"/>
</dbReference>
<evidence type="ECO:0000256" key="3">
    <source>
        <dbReference type="PIRSR" id="PIRSR601613-1"/>
    </source>
</evidence>
<dbReference type="InterPro" id="IPR002937">
    <property type="entry name" value="Amino_oxidase"/>
</dbReference>
<dbReference type="GO" id="GO:0016491">
    <property type="term" value="F:oxidoreductase activity"/>
    <property type="evidence" value="ECO:0007669"/>
    <property type="project" value="UniProtKB-KW"/>
</dbReference>
<reference evidence="5" key="1">
    <citation type="submission" date="2021-04" db="EMBL/GenBank/DDBJ databases">
        <title>Genome based classification of Actinospica acidithermotolerans sp. nov., an actinobacterium isolated from an Indonesian hot spring.</title>
        <authorList>
            <person name="Kusuma A.B."/>
            <person name="Putra K.E."/>
            <person name="Nafisah S."/>
            <person name="Loh J."/>
            <person name="Nouioui I."/>
            <person name="Goodfellow M."/>
        </authorList>
    </citation>
    <scope>NUCLEOTIDE SEQUENCE</scope>
    <source>
        <strain evidence="5">CSCA 57</strain>
    </source>
</reference>
<evidence type="ECO:0000313" key="6">
    <source>
        <dbReference type="Proteomes" id="UP000675781"/>
    </source>
</evidence>
<keyword evidence="2" id="KW-0560">Oxidoreductase</keyword>
<dbReference type="SUPFAM" id="SSF51905">
    <property type="entry name" value="FAD/NAD(P)-binding domain"/>
    <property type="match status" value="1"/>
</dbReference>
<dbReference type="RefSeq" id="WP_212530097.1">
    <property type="nucleotide sequence ID" value="NZ_JAGSOG010000102.1"/>
</dbReference>
<organism evidence="5 6">
    <name type="scientific">Actinospica durhamensis</name>
    <dbReference type="NCBI Taxonomy" id="1508375"/>
    <lineage>
        <taxon>Bacteria</taxon>
        <taxon>Bacillati</taxon>
        <taxon>Actinomycetota</taxon>
        <taxon>Actinomycetes</taxon>
        <taxon>Catenulisporales</taxon>
        <taxon>Actinospicaceae</taxon>
        <taxon>Actinospica</taxon>
    </lineage>
</organism>
<dbReference type="PANTHER" id="PTHR42923:SF17">
    <property type="entry name" value="AMINE OXIDASE DOMAIN-CONTAINING PROTEIN"/>
    <property type="match status" value="1"/>
</dbReference>
<keyword evidence="6" id="KW-1185">Reference proteome</keyword>
<proteinExistence type="predicted"/>
<feature type="domain" description="Amine oxidase" evidence="4">
    <location>
        <begin position="29"/>
        <end position="320"/>
    </location>
</feature>
<sequence>MEPAHDDDTDFRAAAPTRRERVAVVGSGVSGLTAAYLLQRGYDVLLFEADDRLGGHAHTHDVADRRAGALAVDSGFIVHNARTYPNLLRLFGELGVATQETEMSMSVRCLGCGLEYAGAKGARGVFARSANLRDLRFLRMLGEIRRFHRHARRLLAEPSRFQGADLRAAVDAADGGTLGQFLEQGGYSGYFADHFLVPLVSAVWSTGPELVLRYPARYLFEFLDHHGMLSVTGSPRWRTVVGGSRSYVERAVKGLSAVNVSTPVRAVQRGAERATLWDEAGSRYEVDRVVLATHPDQALRLLTDATQDERDVLGTIEYSHNETVLHTDASLLPRSKSARSCWNYLVPHCGTQLGPTTERAVVTYDMNRLQHFEADDEYLVTLNATEAIDEARVLARMHYEHPVYTPESVDAQARLPELSTTRTAYAGAYHGWGFHEDGCASGVAAAATFGVRW</sequence>
<accession>A0A941INN4</accession>
<dbReference type="PRINTS" id="PR00757">
    <property type="entry name" value="AMINEOXDASEF"/>
</dbReference>
<dbReference type="InterPro" id="IPR001613">
    <property type="entry name" value="Flavin_amine_oxidase"/>
</dbReference>
<name>A0A941INN4_9ACTN</name>
<dbReference type="Gene3D" id="3.50.50.60">
    <property type="entry name" value="FAD/NAD(P)-binding domain"/>
    <property type="match status" value="1"/>
</dbReference>
<evidence type="ECO:0000256" key="1">
    <source>
        <dbReference type="ARBA" id="ARBA00001974"/>
    </source>
</evidence>
<dbReference type="InterPro" id="IPR050464">
    <property type="entry name" value="Zeta_carotene_desat/Oxidored"/>
</dbReference>
<gene>
    <name evidence="5" type="ORF">KDL01_20185</name>
</gene>
<evidence type="ECO:0000256" key="2">
    <source>
        <dbReference type="ARBA" id="ARBA00023002"/>
    </source>
</evidence>
<feature type="binding site" evidence="3">
    <location>
        <begin position="48"/>
        <end position="49"/>
    </location>
    <ligand>
        <name>FAD</name>
        <dbReference type="ChEBI" id="CHEBI:57692"/>
    </ligand>
</feature>
<protein>
    <submittedName>
        <fullName evidence="5">FAD-dependent oxidoreductase</fullName>
    </submittedName>
</protein>